<evidence type="ECO:0000256" key="3">
    <source>
        <dbReference type="ARBA" id="ARBA00022833"/>
    </source>
</evidence>
<dbReference type="EMBL" id="JAUKTV010000005">
    <property type="protein sequence ID" value="KAK0737179.1"/>
    <property type="molecule type" value="Genomic_DNA"/>
</dbReference>
<dbReference type="InterPro" id="IPR036236">
    <property type="entry name" value="Znf_C2H2_sf"/>
</dbReference>
<gene>
    <name evidence="6" type="ORF">B0T21DRAFT_347572</name>
</gene>
<dbReference type="PROSITE" id="PS00028">
    <property type="entry name" value="ZINC_FINGER_C2H2_1"/>
    <property type="match status" value="1"/>
</dbReference>
<dbReference type="Gene3D" id="3.30.160.60">
    <property type="entry name" value="Classic Zinc Finger"/>
    <property type="match status" value="1"/>
</dbReference>
<dbReference type="Pfam" id="PF12171">
    <property type="entry name" value="zf-C2H2_jaz"/>
    <property type="match status" value="1"/>
</dbReference>
<sequence>MHFQDDVPHTSYPMNQTTLSMPFPSDAGGYGYLPVTSASHDNSGSFGSFVPPSTLASPGWDIPAYTPTSWTGSSTTTYAMTPEHLGRSFHSNVIMDNALLDGSATDFPDTSTLLDSLPRNDQQPQDDYDEYDYEPQPPAPGPSSSPSQLCCEACDETFANQKNWDRHLLSEKHIRNIQDYTSDSVPKYKCACNYVQARKDNYRRHLKNCMFRIDFAYVCTCGDWTQDKAYHEQHIDQCGRKRRGRGPK</sequence>
<feature type="region of interest" description="Disordered" evidence="4">
    <location>
        <begin position="110"/>
        <end position="148"/>
    </location>
</feature>
<evidence type="ECO:0000256" key="4">
    <source>
        <dbReference type="SAM" id="MobiDB-lite"/>
    </source>
</evidence>
<dbReference type="InterPro" id="IPR022755">
    <property type="entry name" value="Znf_C2H2_jaz"/>
</dbReference>
<accession>A0AA40ED92</accession>
<feature type="compositionally biased region" description="Acidic residues" evidence="4">
    <location>
        <begin position="124"/>
        <end position="133"/>
    </location>
</feature>
<comment type="caution">
    <text evidence="6">The sequence shown here is derived from an EMBL/GenBank/DDBJ whole genome shotgun (WGS) entry which is preliminary data.</text>
</comment>
<dbReference type="Proteomes" id="UP001172159">
    <property type="component" value="Unassembled WGS sequence"/>
</dbReference>
<evidence type="ECO:0000313" key="6">
    <source>
        <dbReference type="EMBL" id="KAK0737179.1"/>
    </source>
</evidence>
<evidence type="ECO:0000313" key="7">
    <source>
        <dbReference type="Proteomes" id="UP001172159"/>
    </source>
</evidence>
<dbReference type="SUPFAM" id="SSF57667">
    <property type="entry name" value="beta-beta-alpha zinc fingers"/>
    <property type="match status" value="1"/>
</dbReference>
<protein>
    <recommendedName>
        <fullName evidence="5">C2H2-type domain-containing protein</fullName>
    </recommendedName>
</protein>
<keyword evidence="3" id="KW-0862">Zinc</keyword>
<organism evidence="6 7">
    <name type="scientific">Apiosordaria backusii</name>
    <dbReference type="NCBI Taxonomy" id="314023"/>
    <lineage>
        <taxon>Eukaryota</taxon>
        <taxon>Fungi</taxon>
        <taxon>Dikarya</taxon>
        <taxon>Ascomycota</taxon>
        <taxon>Pezizomycotina</taxon>
        <taxon>Sordariomycetes</taxon>
        <taxon>Sordariomycetidae</taxon>
        <taxon>Sordariales</taxon>
        <taxon>Lasiosphaeriaceae</taxon>
        <taxon>Apiosordaria</taxon>
    </lineage>
</organism>
<proteinExistence type="predicted"/>
<reference evidence="6" key="1">
    <citation type="submission" date="2023-06" db="EMBL/GenBank/DDBJ databases">
        <title>Genome-scale phylogeny and comparative genomics of the fungal order Sordariales.</title>
        <authorList>
            <consortium name="Lawrence Berkeley National Laboratory"/>
            <person name="Hensen N."/>
            <person name="Bonometti L."/>
            <person name="Westerberg I."/>
            <person name="Brannstrom I.O."/>
            <person name="Guillou S."/>
            <person name="Cros-Aarteil S."/>
            <person name="Calhoun S."/>
            <person name="Haridas S."/>
            <person name="Kuo A."/>
            <person name="Mondo S."/>
            <person name="Pangilinan J."/>
            <person name="Riley R."/>
            <person name="Labutti K."/>
            <person name="Andreopoulos B."/>
            <person name="Lipzen A."/>
            <person name="Chen C."/>
            <person name="Yanf M."/>
            <person name="Daum C."/>
            <person name="Ng V."/>
            <person name="Clum A."/>
            <person name="Steindorff A."/>
            <person name="Ohm R."/>
            <person name="Martin F."/>
            <person name="Silar P."/>
            <person name="Natvig D."/>
            <person name="Lalanne C."/>
            <person name="Gautier V."/>
            <person name="Ament-Velasquez S.L."/>
            <person name="Kruys A."/>
            <person name="Hutchinson M.I."/>
            <person name="Powell A.J."/>
            <person name="Barry K."/>
            <person name="Miller A.N."/>
            <person name="Grigoriev I.V."/>
            <person name="Debuchy R."/>
            <person name="Gladieux P."/>
            <person name="Thoren M.H."/>
            <person name="Johannesson H."/>
        </authorList>
    </citation>
    <scope>NUCLEOTIDE SEQUENCE</scope>
    <source>
        <strain evidence="6">CBS 540.89</strain>
    </source>
</reference>
<name>A0AA40ED92_9PEZI</name>
<dbReference type="GO" id="GO:0008270">
    <property type="term" value="F:zinc ion binding"/>
    <property type="evidence" value="ECO:0007669"/>
    <property type="project" value="UniProtKB-KW"/>
</dbReference>
<keyword evidence="1" id="KW-0479">Metal-binding</keyword>
<keyword evidence="7" id="KW-1185">Reference proteome</keyword>
<evidence type="ECO:0000256" key="2">
    <source>
        <dbReference type="ARBA" id="ARBA00022771"/>
    </source>
</evidence>
<dbReference type="InterPro" id="IPR013087">
    <property type="entry name" value="Znf_C2H2_type"/>
</dbReference>
<dbReference type="InterPro" id="IPR003604">
    <property type="entry name" value="Matrin/U1-like-C_Znf_C2H2"/>
</dbReference>
<evidence type="ECO:0000256" key="1">
    <source>
        <dbReference type="ARBA" id="ARBA00022723"/>
    </source>
</evidence>
<dbReference type="SMART" id="SM00451">
    <property type="entry name" value="ZnF_U1"/>
    <property type="match status" value="1"/>
</dbReference>
<dbReference type="GO" id="GO:0003676">
    <property type="term" value="F:nucleic acid binding"/>
    <property type="evidence" value="ECO:0007669"/>
    <property type="project" value="InterPro"/>
</dbReference>
<dbReference type="AlphaFoldDB" id="A0AA40ED92"/>
<evidence type="ECO:0000259" key="5">
    <source>
        <dbReference type="PROSITE" id="PS00028"/>
    </source>
</evidence>
<feature type="domain" description="C2H2-type" evidence="5">
    <location>
        <begin position="150"/>
        <end position="173"/>
    </location>
</feature>
<keyword evidence="2" id="KW-0863">Zinc-finger</keyword>